<dbReference type="PRINTS" id="PR01651">
    <property type="entry name" value="SECGEXPORT"/>
</dbReference>
<comment type="function">
    <text evidence="10">Involved in protein export. Participates in an early event of protein translocation.</text>
</comment>
<evidence type="ECO:0000256" key="8">
    <source>
        <dbReference type="ARBA" id="ARBA00023010"/>
    </source>
</evidence>
<organism evidence="11 12">
    <name type="scientific">Peptacetobacter hominis</name>
    <dbReference type="NCBI Taxonomy" id="2743610"/>
    <lineage>
        <taxon>Bacteria</taxon>
        <taxon>Bacillati</taxon>
        <taxon>Bacillota</taxon>
        <taxon>Clostridia</taxon>
        <taxon>Peptostreptococcales</taxon>
        <taxon>Peptostreptococcaceae</taxon>
        <taxon>Peptacetobacter</taxon>
    </lineage>
</organism>
<protein>
    <recommendedName>
        <fullName evidence="10">Protein-export membrane protein SecG</fullName>
    </recommendedName>
</protein>
<name>A0A544QY01_9FIRM</name>
<comment type="subcellular location">
    <subcellularLocation>
        <location evidence="1 10">Cell membrane</location>
        <topology evidence="1 10">Multi-pass membrane protein</topology>
    </subcellularLocation>
</comment>
<dbReference type="InterPro" id="IPR004692">
    <property type="entry name" value="SecG"/>
</dbReference>
<gene>
    <name evidence="11" type="primary">secG</name>
    <name evidence="11" type="ORF">EXD82_01895</name>
</gene>
<keyword evidence="5 10" id="KW-0812">Transmembrane</keyword>
<dbReference type="GO" id="GO:0005886">
    <property type="term" value="C:plasma membrane"/>
    <property type="evidence" value="ECO:0007669"/>
    <property type="project" value="UniProtKB-SubCell"/>
</dbReference>
<dbReference type="OrthoDB" id="1757631at2"/>
<keyword evidence="3 10" id="KW-0813">Transport</keyword>
<evidence type="ECO:0000256" key="3">
    <source>
        <dbReference type="ARBA" id="ARBA00022448"/>
    </source>
</evidence>
<proteinExistence type="inferred from homology"/>
<dbReference type="PANTHER" id="PTHR34182">
    <property type="entry name" value="PROTEIN-EXPORT MEMBRANE PROTEIN SECG"/>
    <property type="match status" value="1"/>
</dbReference>
<keyword evidence="12" id="KW-1185">Reference proteome</keyword>
<dbReference type="GO" id="GO:0065002">
    <property type="term" value="P:intracellular protein transmembrane transport"/>
    <property type="evidence" value="ECO:0007669"/>
    <property type="project" value="TreeGrafter"/>
</dbReference>
<evidence type="ECO:0000256" key="4">
    <source>
        <dbReference type="ARBA" id="ARBA00022475"/>
    </source>
</evidence>
<sequence length="74" mass="8057">MVNILMATQVILGIALVIAIMPQENKTAMPSQYGGEGNQSYFKPKGKQAFLNKVTKIVAVLFFINAIALLMVSK</sequence>
<evidence type="ECO:0000256" key="5">
    <source>
        <dbReference type="ARBA" id="ARBA00022692"/>
    </source>
</evidence>
<evidence type="ECO:0000256" key="1">
    <source>
        <dbReference type="ARBA" id="ARBA00004651"/>
    </source>
</evidence>
<evidence type="ECO:0000256" key="7">
    <source>
        <dbReference type="ARBA" id="ARBA00022989"/>
    </source>
</evidence>
<evidence type="ECO:0000313" key="11">
    <source>
        <dbReference type="EMBL" id="TQQ85551.1"/>
    </source>
</evidence>
<keyword evidence="7 10" id="KW-1133">Transmembrane helix</keyword>
<comment type="caution">
    <text evidence="10">Lacks conserved residue(s) required for the propagation of feature annotation.</text>
</comment>
<accession>A0A544QY01</accession>
<evidence type="ECO:0000256" key="2">
    <source>
        <dbReference type="ARBA" id="ARBA00008445"/>
    </source>
</evidence>
<dbReference type="Proteomes" id="UP000317863">
    <property type="component" value="Unassembled WGS sequence"/>
</dbReference>
<dbReference type="PANTHER" id="PTHR34182:SF1">
    <property type="entry name" value="PROTEIN-EXPORT MEMBRANE PROTEIN SECG"/>
    <property type="match status" value="1"/>
</dbReference>
<feature type="transmembrane region" description="Helical" evidence="10">
    <location>
        <begin position="54"/>
        <end position="72"/>
    </location>
</feature>
<dbReference type="Pfam" id="PF03840">
    <property type="entry name" value="SecG"/>
    <property type="match status" value="1"/>
</dbReference>
<keyword evidence="4 10" id="KW-1003">Cell membrane</keyword>
<evidence type="ECO:0000256" key="6">
    <source>
        <dbReference type="ARBA" id="ARBA00022927"/>
    </source>
</evidence>
<keyword evidence="6 10" id="KW-0653">Protein transport</keyword>
<dbReference type="EMBL" id="SGJB01000002">
    <property type="protein sequence ID" value="TQQ85551.1"/>
    <property type="molecule type" value="Genomic_DNA"/>
</dbReference>
<evidence type="ECO:0000256" key="9">
    <source>
        <dbReference type="ARBA" id="ARBA00023136"/>
    </source>
</evidence>
<keyword evidence="8 10" id="KW-0811">Translocation</keyword>
<dbReference type="NCBIfam" id="TIGR00810">
    <property type="entry name" value="secG"/>
    <property type="match status" value="1"/>
</dbReference>
<reference evidence="11 12" key="1">
    <citation type="submission" date="2019-02" db="EMBL/GenBank/DDBJ databases">
        <title>Peptostreptococcaceae bacterium ZHW00191 nov., a new bacterium isolated from the human gut.</title>
        <authorList>
            <person name="Zhou H.-W."/>
            <person name="Chen X.-J."/>
        </authorList>
    </citation>
    <scope>NUCLEOTIDE SEQUENCE [LARGE SCALE GENOMIC DNA]</scope>
    <source>
        <strain evidence="11 12">ZHW00191</strain>
    </source>
</reference>
<keyword evidence="9 10" id="KW-0472">Membrane</keyword>
<evidence type="ECO:0000256" key="10">
    <source>
        <dbReference type="RuleBase" id="RU365087"/>
    </source>
</evidence>
<comment type="similarity">
    <text evidence="2 10">Belongs to the SecG family.</text>
</comment>
<dbReference type="GO" id="GO:0043952">
    <property type="term" value="P:protein transport by the Sec complex"/>
    <property type="evidence" value="ECO:0007669"/>
    <property type="project" value="TreeGrafter"/>
</dbReference>
<dbReference type="GO" id="GO:0009306">
    <property type="term" value="P:protein secretion"/>
    <property type="evidence" value="ECO:0007669"/>
    <property type="project" value="UniProtKB-UniRule"/>
</dbReference>
<dbReference type="RefSeq" id="WP_142535255.1">
    <property type="nucleotide sequence ID" value="NZ_SGJB01000002.1"/>
</dbReference>
<comment type="caution">
    <text evidence="11">The sequence shown here is derived from an EMBL/GenBank/DDBJ whole genome shotgun (WGS) entry which is preliminary data.</text>
</comment>
<dbReference type="AlphaFoldDB" id="A0A544QY01"/>
<evidence type="ECO:0000313" key="12">
    <source>
        <dbReference type="Proteomes" id="UP000317863"/>
    </source>
</evidence>
<dbReference type="GO" id="GO:0015450">
    <property type="term" value="F:protein-transporting ATPase activity"/>
    <property type="evidence" value="ECO:0007669"/>
    <property type="project" value="UniProtKB-UniRule"/>
</dbReference>